<evidence type="ECO:0000256" key="1">
    <source>
        <dbReference type="ARBA" id="ARBA00006914"/>
    </source>
</evidence>
<dbReference type="GO" id="GO:0005524">
    <property type="term" value="F:ATP binding"/>
    <property type="evidence" value="ECO:0007669"/>
    <property type="project" value="UniProtKB-KW"/>
</dbReference>
<accession>A0A7W9BGV2</accession>
<dbReference type="PANTHER" id="PTHR23073">
    <property type="entry name" value="26S PROTEASOME REGULATORY SUBUNIT"/>
    <property type="match status" value="1"/>
</dbReference>
<dbReference type="SMART" id="SM00382">
    <property type="entry name" value="AAA"/>
    <property type="match status" value="1"/>
</dbReference>
<keyword evidence="3" id="KW-0067">ATP-binding</keyword>
<comment type="similarity">
    <text evidence="1">Belongs to the AAA ATPase family.</text>
</comment>
<dbReference type="Proteomes" id="UP000546200">
    <property type="component" value="Unassembled WGS sequence"/>
</dbReference>
<evidence type="ECO:0000256" key="3">
    <source>
        <dbReference type="ARBA" id="ARBA00022840"/>
    </source>
</evidence>
<dbReference type="Gene3D" id="3.40.50.300">
    <property type="entry name" value="P-loop containing nucleotide triphosphate hydrolases"/>
    <property type="match status" value="1"/>
</dbReference>
<dbReference type="InterPro" id="IPR050221">
    <property type="entry name" value="26S_Proteasome_ATPase"/>
</dbReference>
<feature type="domain" description="AAA+ ATPase" evidence="4">
    <location>
        <begin position="128"/>
        <end position="260"/>
    </location>
</feature>
<dbReference type="EMBL" id="JACIJK010000020">
    <property type="protein sequence ID" value="MBB5716985.1"/>
    <property type="molecule type" value="Genomic_DNA"/>
</dbReference>
<dbReference type="InterPro" id="IPR027417">
    <property type="entry name" value="P-loop_NTPase"/>
</dbReference>
<gene>
    <name evidence="5" type="ORF">FHS94_003858</name>
</gene>
<comment type="caution">
    <text evidence="5">The sequence shown here is derived from an EMBL/GenBank/DDBJ whole genome shotgun (WGS) entry which is preliminary data.</text>
</comment>
<dbReference type="AlphaFoldDB" id="A0A7W9BGV2"/>
<protein>
    <submittedName>
        <fullName evidence="5">SpoVK/Ycf46/Vps4 family AAA+-type ATPase</fullName>
    </submittedName>
</protein>
<name>A0A7W9BGV2_9SPHN</name>
<evidence type="ECO:0000256" key="2">
    <source>
        <dbReference type="ARBA" id="ARBA00022741"/>
    </source>
</evidence>
<dbReference type="GO" id="GO:0016887">
    <property type="term" value="F:ATP hydrolysis activity"/>
    <property type="evidence" value="ECO:0007669"/>
    <property type="project" value="InterPro"/>
</dbReference>
<keyword evidence="2" id="KW-0547">Nucleotide-binding</keyword>
<dbReference type="InterPro" id="IPR003959">
    <property type="entry name" value="ATPase_AAA_core"/>
</dbReference>
<evidence type="ECO:0000313" key="5">
    <source>
        <dbReference type="EMBL" id="MBB5716985.1"/>
    </source>
</evidence>
<evidence type="ECO:0000259" key="4">
    <source>
        <dbReference type="SMART" id="SM00382"/>
    </source>
</evidence>
<dbReference type="SUPFAM" id="SSF52540">
    <property type="entry name" value="P-loop containing nucleoside triphosphate hydrolases"/>
    <property type="match status" value="1"/>
</dbReference>
<dbReference type="CDD" id="cd19481">
    <property type="entry name" value="RecA-like_protease"/>
    <property type="match status" value="1"/>
</dbReference>
<reference evidence="5 6" key="1">
    <citation type="submission" date="2020-08" db="EMBL/GenBank/DDBJ databases">
        <title>Genomic Encyclopedia of Type Strains, Phase IV (KMG-IV): sequencing the most valuable type-strain genomes for metagenomic binning, comparative biology and taxonomic classification.</title>
        <authorList>
            <person name="Goeker M."/>
        </authorList>
    </citation>
    <scope>NUCLEOTIDE SEQUENCE [LARGE SCALE GENOMIC DNA]</scope>
    <source>
        <strain evidence="5 6">DSM 100044</strain>
    </source>
</reference>
<dbReference type="InterPro" id="IPR003593">
    <property type="entry name" value="AAA+_ATPase"/>
</dbReference>
<organism evidence="5 6">
    <name type="scientific">Sphingomonas aerophila</name>
    <dbReference type="NCBI Taxonomy" id="1344948"/>
    <lineage>
        <taxon>Bacteria</taxon>
        <taxon>Pseudomonadati</taxon>
        <taxon>Pseudomonadota</taxon>
        <taxon>Alphaproteobacteria</taxon>
        <taxon>Sphingomonadales</taxon>
        <taxon>Sphingomonadaceae</taxon>
        <taxon>Sphingomonas</taxon>
    </lineage>
</organism>
<keyword evidence="6" id="KW-1185">Reference proteome</keyword>
<proteinExistence type="inferred from homology"/>
<dbReference type="Pfam" id="PF00004">
    <property type="entry name" value="AAA"/>
    <property type="match status" value="1"/>
</dbReference>
<evidence type="ECO:0000313" key="6">
    <source>
        <dbReference type="Proteomes" id="UP000546200"/>
    </source>
</evidence>
<sequence>MSTDDKTNFLSELVHLARIALGGEQREVEGYVRRVARSVAKTNSEVADQLRALVTAAASARADEAATRSAGSRLIPVDAESRLDLLRVEPVPTVPHGPLLTASVAEQIEQVLLEREHVQDLLSAGLEPSRTLLFTGPPGVGKTLTAHWIAQRLNKPLITLDLASVMSSFLGKTGANLKNVLDYAKSQDCVLLLDEFDSVAKRRNDDSEVGELKRLVTVILQEIDLWPSKSLLVAATNHGELLDPAVWRRFDLVIEFPIPVASQIRDLISREVGDDLGPAWQTALASLYEGRSFSDVARHLRNIRRHSLLTKQSLPDRLVQSIEGELKNLSKVDLKKVSVNLELAGLSQRQISDLTGLSRDTIRRARSAEESNSG</sequence>